<accession>A0A8H3DH96</accession>
<organism evidence="1 2">
    <name type="scientific">Rhizoctonia solani</name>
    <dbReference type="NCBI Taxonomy" id="456999"/>
    <lineage>
        <taxon>Eukaryota</taxon>
        <taxon>Fungi</taxon>
        <taxon>Dikarya</taxon>
        <taxon>Basidiomycota</taxon>
        <taxon>Agaricomycotina</taxon>
        <taxon>Agaricomycetes</taxon>
        <taxon>Cantharellales</taxon>
        <taxon>Ceratobasidiaceae</taxon>
        <taxon>Rhizoctonia</taxon>
    </lineage>
</organism>
<dbReference type="Pfam" id="PF05456">
    <property type="entry name" value="eIF_4EBP"/>
    <property type="match status" value="1"/>
</dbReference>
<dbReference type="GO" id="GO:0045947">
    <property type="term" value="P:negative regulation of translational initiation"/>
    <property type="evidence" value="ECO:0007669"/>
    <property type="project" value="InterPro"/>
</dbReference>
<proteinExistence type="predicted"/>
<gene>
    <name evidence="1" type="ORF">RDB_LOCUS148201</name>
</gene>
<name>A0A8H3DH96_9AGAM</name>
<comment type="caution">
    <text evidence="1">The sequence shown here is derived from an EMBL/GenBank/DDBJ whole genome shotgun (WGS) entry which is preliminary data.</text>
</comment>
<dbReference type="EMBL" id="CAJMXA010003885">
    <property type="protein sequence ID" value="CAE6521212.1"/>
    <property type="molecule type" value="Genomic_DNA"/>
</dbReference>
<dbReference type="InterPro" id="IPR008606">
    <property type="entry name" value="EIF4EBP"/>
</dbReference>
<sequence>MNHVSPLYHVMQRIIAIRAQAHEGSPSPTAFVSRTDGDYNKVGNSTIRVRVCSSNFSSWLTSACAADGDVAKFPYSGPLGHVTLQAGWAEAREYIRKEMAPPILLGLCPITTLSSYTTPTSSDIFLPYHYLTSLAIMSSVSIPISGASAAAASNLSTPASSPGNSSGLLIYTREELLSLASSPLSQTPPDSAAFSDFPATILRANGNGLSNAALNDAKYDSDKEEAVSRLGTSQQFELELE</sequence>
<dbReference type="AlphaFoldDB" id="A0A8H3DH96"/>
<evidence type="ECO:0000313" key="1">
    <source>
        <dbReference type="EMBL" id="CAE6521212.1"/>
    </source>
</evidence>
<reference evidence="1" key="1">
    <citation type="submission" date="2021-01" db="EMBL/GenBank/DDBJ databases">
        <authorList>
            <person name="Kaushik A."/>
        </authorList>
    </citation>
    <scope>NUCLEOTIDE SEQUENCE</scope>
    <source>
        <strain evidence="1">AG6-10EEA</strain>
    </source>
</reference>
<evidence type="ECO:0000313" key="2">
    <source>
        <dbReference type="Proteomes" id="UP000663853"/>
    </source>
</evidence>
<dbReference type="Proteomes" id="UP000663853">
    <property type="component" value="Unassembled WGS sequence"/>
</dbReference>
<dbReference type="GO" id="GO:0008190">
    <property type="term" value="F:eukaryotic initiation factor 4E binding"/>
    <property type="evidence" value="ECO:0007669"/>
    <property type="project" value="InterPro"/>
</dbReference>
<protein>
    <submittedName>
        <fullName evidence="1">Uncharacterized protein</fullName>
    </submittedName>
</protein>